<evidence type="ECO:0000313" key="9">
    <source>
        <dbReference type="EMBL" id="QVL34634.1"/>
    </source>
</evidence>
<evidence type="ECO:0000256" key="6">
    <source>
        <dbReference type="HAMAP-Rule" id="MF_01366"/>
    </source>
</evidence>
<dbReference type="PANTHER" id="PTHR11545:SF2">
    <property type="entry name" value="LARGE RIBOSOMAL SUBUNIT PROTEIN UL13M"/>
    <property type="match status" value="1"/>
</dbReference>
<dbReference type="InterPro" id="IPR023563">
    <property type="entry name" value="Ribosomal_uL13_CS"/>
</dbReference>
<comment type="similarity">
    <text evidence="1 6 7">Belongs to the universal ribosomal protein uL13 family.</text>
</comment>
<dbReference type="RefSeq" id="WP_213499804.1">
    <property type="nucleotide sequence ID" value="NZ_CP074694.1"/>
</dbReference>
<evidence type="ECO:0000256" key="3">
    <source>
        <dbReference type="ARBA" id="ARBA00022980"/>
    </source>
</evidence>
<dbReference type="InterPro" id="IPR005822">
    <property type="entry name" value="Ribosomal_uL13"/>
</dbReference>
<dbReference type="InterPro" id="IPR036899">
    <property type="entry name" value="Ribosomal_uL13_sf"/>
</dbReference>
<keyword evidence="4 6" id="KW-0687">Ribonucleoprotein</keyword>
<comment type="subunit">
    <text evidence="2 6">Part of the 50S ribosomal subunit.</text>
</comment>
<dbReference type="GO" id="GO:0006412">
    <property type="term" value="P:translation"/>
    <property type="evidence" value="ECO:0007669"/>
    <property type="project" value="UniProtKB-UniRule"/>
</dbReference>
<proteinExistence type="inferred from homology"/>
<dbReference type="AlphaFoldDB" id="A0A8E6BAU8"/>
<dbReference type="GO" id="GO:0017148">
    <property type="term" value="P:negative regulation of translation"/>
    <property type="evidence" value="ECO:0007669"/>
    <property type="project" value="TreeGrafter"/>
</dbReference>
<comment type="function">
    <text evidence="6 8">This protein is one of the early assembly proteins of the 50S ribosomal subunit, although it is not seen to bind rRNA by itself. It is important during the early stages of 50S assembly.</text>
</comment>
<protein>
    <recommendedName>
        <fullName evidence="5 6">Large ribosomal subunit protein uL13</fullName>
    </recommendedName>
</protein>
<evidence type="ECO:0000313" key="10">
    <source>
        <dbReference type="Proteomes" id="UP000676194"/>
    </source>
</evidence>
<keyword evidence="10" id="KW-1185">Reference proteome</keyword>
<evidence type="ECO:0000256" key="2">
    <source>
        <dbReference type="ARBA" id="ARBA00011838"/>
    </source>
</evidence>
<dbReference type="FunFam" id="3.90.1180.10:FF:000001">
    <property type="entry name" value="50S ribosomal protein L13"/>
    <property type="match status" value="1"/>
</dbReference>
<sequence>MSTYMANEANTTQAWFVIDATDKVVGRLAVQIATILRGKHKPTYTPHCDTGDFIIVLNVDKIKFTGNKWESKSYQTYSHYAGGLKITSAKEMLAKKPDEILYQAVKRMVPRTKLGRAQMSKLKLYVGSEHPHQAQKPVELKVS</sequence>
<dbReference type="Pfam" id="PF00572">
    <property type="entry name" value="Ribosomal_L13"/>
    <property type="match status" value="1"/>
</dbReference>
<name>A0A8E6BAU8_9BACT</name>
<dbReference type="PIRSF" id="PIRSF002181">
    <property type="entry name" value="Ribosomal_L13"/>
    <property type="match status" value="1"/>
</dbReference>
<dbReference type="SUPFAM" id="SSF52161">
    <property type="entry name" value="Ribosomal protein L13"/>
    <property type="match status" value="1"/>
</dbReference>
<dbReference type="EMBL" id="CP074694">
    <property type="protein sequence ID" value="QVL34634.1"/>
    <property type="molecule type" value="Genomic_DNA"/>
</dbReference>
<dbReference type="CDD" id="cd00392">
    <property type="entry name" value="Ribosomal_L13"/>
    <property type="match status" value="1"/>
</dbReference>
<dbReference type="PANTHER" id="PTHR11545">
    <property type="entry name" value="RIBOSOMAL PROTEIN L13"/>
    <property type="match status" value="1"/>
</dbReference>
<evidence type="ECO:0000256" key="5">
    <source>
        <dbReference type="ARBA" id="ARBA00035201"/>
    </source>
</evidence>
<evidence type="ECO:0000256" key="8">
    <source>
        <dbReference type="RuleBase" id="RU003878"/>
    </source>
</evidence>
<gene>
    <name evidence="6 8 9" type="primary">rplM</name>
    <name evidence="9" type="ORF">KIH39_12215</name>
</gene>
<dbReference type="GO" id="GO:0003729">
    <property type="term" value="F:mRNA binding"/>
    <property type="evidence" value="ECO:0007669"/>
    <property type="project" value="TreeGrafter"/>
</dbReference>
<organism evidence="9 10">
    <name type="scientific">Telmatocola sphagniphila</name>
    <dbReference type="NCBI Taxonomy" id="1123043"/>
    <lineage>
        <taxon>Bacteria</taxon>
        <taxon>Pseudomonadati</taxon>
        <taxon>Planctomycetota</taxon>
        <taxon>Planctomycetia</taxon>
        <taxon>Gemmatales</taxon>
        <taxon>Gemmataceae</taxon>
    </lineage>
</organism>
<dbReference type="Gene3D" id="3.90.1180.10">
    <property type="entry name" value="Ribosomal protein L13"/>
    <property type="match status" value="1"/>
</dbReference>
<dbReference type="InterPro" id="IPR005823">
    <property type="entry name" value="Ribosomal_uL13_bac-type"/>
</dbReference>
<dbReference type="Proteomes" id="UP000676194">
    <property type="component" value="Chromosome"/>
</dbReference>
<evidence type="ECO:0000256" key="1">
    <source>
        <dbReference type="ARBA" id="ARBA00006227"/>
    </source>
</evidence>
<keyword evidence="3 6" id="KW-0689">Ribosomal protein</keyword>
<dbReference type="KEGG" id="tsph:KIH39_12215"/>
<evidence type="ECO:0000256" key="7">
    <source>
        <dbReference type="RuleBase" id="RU003877"/>
    </source>
</evidence>
<reference evidence="9" key="1">
    <citation type="submission" date="2021-05" db="EMBL/GenBank/DDBJ databases">
        <title>Complete genome sequence of the cellulolytic planctomycete Telmatocola sphagniphila SP2T and characterization of the first cellulase from planctomycetes.</title>
        <authorList>
            <person name="Rakitin A.L."/>
            <person name="Beletsky A.V."/>
            <person name="Naumoff D.G."/>
            <person name="Kulichevskaya I.S."/>
            <person name="Mardanov A.V."/>
            <person name="Ravin N.V."/>
            <person name="Dedysh S.N."/>
        </authorList>
    </citation>
    <scope>NUCLEOTIDE SEQUENCE</scope>
    <source>
        <strain evidence="9">SP2T</strain>
    </source>
</reference>
<evidence type="ECO:0000256" key="4">
    <source>
        <dbReference type="ARBA" id="ARBA00023274"/>
    </source>
</evidence>
<dbReference type="GO" id="GO:0003735">
    <property type="term" value="F:structural constituent of ribosome"/>
    <property type="evidence" value="ECO:0007669"/>
    <property type="project" value="InterPro"/>
</dbReference>
<dbReference type="HAMAP" id="MF_01366">
    <property type="entry name" value="Ribosomal_uL13"/>
    <property type="match status" value="1"/>
</dbReference>
<dbReference type="PROSITE" id="PS00783">
    <property type="entry name" value="RIBOSOMAL_L13"/>
    <property type="match status" value="1"/>
</dbReference>
<dbReference type="GO" id="GO:0022625">
    <property type="term" value="C:cytosolic large ribosomal subunit"/>
    <property type="evidence" value="ECO:0007669"/>
    <property type="project" value="TreeGrafter"/>
</dbReference>
<dbReference type="NCBIfam" id="TIGR01066">
    <property type="entry name" value="rplM_bact"/>
    <property type="match status" value="1"/>
</dbReference>
<accession>A0A8E6BAU8</accession>